<dbReference type="AlphaFoldDB" id="A0A0F9IBE9"/>
<comment type="caution">
    <text evidence="1">The sequence shown here is derived from an EMBL/GenBank/DDBJ whole genome shotgun (WGS) entry which is preliminary data.</text>
</comment>
<dbReference type="Gene3D" id="3.30.420.280">
    <property type="match status" value="1"/>
</dbReference>
<name>A0A0F9IBE9_9ZZZZ</name>
<dbReference type="Gene3D" id="3.40.50.300">
    <property type="entry name" value="P-loop containing nucleotide triphosphate hydrolases"/>
    <property type="match status" value="1"/>
</dbReference>
<evidence type="ECO:0000313" key="1">
    <source>
        <dbReference type="EMBL" id="KKM17024.1"/>
    </source>
</evidence>
<sequence length="504" mass="57518">MALQPLQHNPYQIAFLNARRSWFCSEAAKVSEADRHKHLLQRVSPDSMCQCGAAPSRRAFNRFTLIAGRRGGKSRIGAISAIEEAAVPETLGWVIAPTFKELHDYVWPAIIGQIPRSWLVDIKHPINESYQEVKLTNGSMIQGRPAEDPERLRGQGPDWAWFDEVSKMVEMAWDVFRPSLSEHRGPAWFTTSPRGKDWVYRRLYKPALEGVPGFWATRYRTADNPIIPREEIEEARRSMSPQLFAQEYMADFVTFEGAIYASLLTQDVILRTNDQIKAYFPEWKGSWASVDKDRPTIIGIDPGADHPFAAVRLTSSQKGIVCTGEYVTEKGASRPAAEHAWHVRKLAAGLKDVRFAIDRTQKQMQVELAQHGIYAIQAENAVDPGIERVKSGLFHKRLLLIEDMVPKLLDEMQTYRYEDSMKADGSLKVQRPFKVNDDECDALRYAMMLWPKEIALPALKSGRDPATVPVELLASWKREQRHDRRMENEGLTVVEEYPLHDFFV</sequence>
<dbReference type="EMBL" id="LAZR01014541">
    <property type="protein sequence ID" value="KKM17024.1"/>
    <property type="molecule type" value="Genomic_DNA"/>
</dbReference>
<accession>A0A0F9IBE9</accession>
<protein>
    <submittedName>
        <fullName evidence="1">Uncharacterized protein</fullName>
    </submittedName>
</protein>
<organism evidence="1">
    <name type="scientific">marine sediment metagenome</name>
    <dbReference type="NCBI Taxonomy" id="412755"/>
    <lineage>
        <taxon>unclassified sequences</taxon>
        <taxon>metagenomes</taxon>
        <taxon>ecological metagenomes</taxon>
    </lineage>
</organism>
<dbReference type="Pfam" id="PF03237">
    <property type="entry name" value="Terminase_6N"/>
    <property type="match status" value="1"/>
</dbReference>
<gene>
    <name evidence="1" type="ORF">LCGC14_1679940</name>
</gene>
<proteinExistence type="predicted"/>
<dbReference type="InterPro" id="IPR027417">
    <property type="entry name" value="P-loop_NTPase"/>
</dbReference>
<reference evidence="1" key="1">
    <citation type="journal article" date="2015" name="Nature">
        <title>Complex archaea that bridge the gap between prokaryotes and eukaryotes.</title>
        <authorList>
            <person name="Spang A."/>
            <person name="Saw J.H."/>
            <person name="Jorgensen S.L."/>
            <person name="Zaremba-Niedzwiedzka K."/>
            <person name="Martijn J."/>
            <person name="Lind A.E."/>
            <person name="van Eijk R."/>
            <person name="Schleper C."/>
            <person name="Guy L."/>
            <person name="Ettema T.J."/>
        </authorList>
    </citation>
    <scope>NUCLEOTIDE SEQUENCE</scope>
</reference>